<evidence type="ECO:0000313" key="3">
    <source>
        <dbReference type="Proteomes" id="UP001526147"/>
    </source>
</evidence>
<dbReference type="RefSeq" id="WP_264141712.1">
    <property type="nucleotide sequence ID" value="NZ_JAOYEY010000024.1"/>
</dbReference>
<dbReference type="EMBL" id="JAOYEY010000024">
    <property type="protein sequence ID" value="MCV9884797.1"/>
    <property type="molecule type" value="Genomic_DNA"/>
</dbReference>
<keyword evidence="3" id="KW-1185">Reference proteome</keyword>
<reference evidence="2 3" key="1">
    <citation type="submission" date="2022-10" db="EMBL/GenBank/DDBJ databases">
        <title>Draft genome assembly of moderately radiation resistant bacterium Metabacillus halosaccharovorans.</title>
        <authorList>
            <person name="Pal S."/>
            <person name="Gopinathan A."/>
        </authorList>
    </citation>
    <scope>NUCLEOTIDE SEQUENCE [LARGE SCALE GENOMIC DNA]</scope>
    <source>
        <strain evidence="2 3">VITHBRA001</strain>
    </source>
</reference>
<dbReference type="InterPro" id="IPR014869">
    <property type="entry name" value="GT-D"/>
</dbReference>
<evidence type="ECO:0000259" key="1">
    <source>
        <dbReference type="Pfam" id="PF08759"/>
    </source>
</evidence>
<organism evidence="2 3">
    <name type="scientific">Metabacillus halosaccharovorans</name>
    <dbReference type="NCBI Taxonomy" id="930124"/>
    <lineage>
        <taxon>Bacteria</taxon>
        <taxon>Bacillati</taxon>
        <taxon>Bacillota</taxon>
        <taxon>Bacilli</taxon>
        <taxon>Bacillales</taxon>
        <taxon>Bacillaceae</taxon>
        <taxon>Metabacillus</taxon>
    </lineage>
</organism>
<proteinExistence type="predicted"/>
<dbReference type="Proteomes" id="UP001526147">
    <property type="component" value="Unassembled WGS sequence"/>
</dbReference>
<comment type="caution">
    <text evidence="2">The sequence shown here is derived from an EMBL/GenBank/DDBJ whole genome shotgun (WGS) entry which is preliminary data.</text>
</comment>
<feature type="domain" description="Glycosyltransferase GT-D fold" evidence="1">
    <location>
        <begin position="53"/>
        <end position="275"/>
    </location>
</feature>
<name>A0ABT3DCL7_9BACI</name>
<protein>
    <submittedName>
        <fullName evidence="2">SP_1767 family glycosyltransferase</fullName>
    </submittedName>
</protein>
<dbReference type="Pfam" id="PF08759">
    <property type="entry name" value="GT-D"/>
    <property type="match status" value="1"/>
</dbReference>
<evidence type="ECO:0000313" key="2">
    <source>
        <dbReference type="EMBL" id="MCV9884797.1"/>
    </source>
</evidence>
<sequence>MKILFLKIYYKILKIKDLMTVIYNKIFSFFVRPPLVKSTEETLNKIISGQVSISRYGDGEFSLMYGRSLLFQQHSKELQIRLREIINSKHKNHEVCIPNVFNNVDHFNDKPKRYWLKYLNLNRAKIYKLIDSKKEYYDSLVTRLYIDYQDKSKSENYFQKIKGLWNKRDIIIVEGEQSRLGMGNDLFDNVSSIKRIICPSMNAFSKYNEILNEVKKYKKSDLILIALGPTATILAYDLSKSGFQAIDIGHIDIEYEWFLQNAVEKTPVKNKYIGEVPNGTKVEEIEDKKYKSEIISKVV</sequence>
<gene>
    <name evidence="2" type="ORF">OIH86_03960</name>
</gene>
<accession>A0ABT3DCL7</accession>
<dbReference type="NCBIfam" id="TIGR03728">
    <property type="entry name" value="glyco_access_1"/>
    <property type="match status" value="1"/>
</dbReference>